<sequence>MQYDCSGFVKIADVNQIDHLYGFQRTWWPSYGDQSEITAIAAAHIACDMLCLMRNKKVAGTL</sequence>
<name>A0ABQ2Z1C6_9NEIS</name>
<comment type="caution">
    <text evidence="1">The sequence shown here is derived from an EMBL/GenBank/DDBJ whole genome shotgun (WGS) entry which is preliminary data.</text>
</comment>
<keyword evidence="2" id="KW-1185">Reference proteome</keyword>
<accession>A0ABQ2Z1C6</accession>
<gene>
    <name evidence="1" type="ORF">GCM10011290_29100</name>
</gene>
<dbReference type="Proteomes" id="UP000600877">
    <property type="component" value="Unassembled WGS sequence"/>
</dbReference>
<dbReference type="EMBL" id="BMYW01000012">
    <property type="protein sequence ID" value="GGX99271.1"/>
    <property type="molecule type" value="Genomic_DNA"/>
</dbReference>
<proteinExistence type="predicted"/>
<organism evidence="1 2">
    <name type="scientific">Vogesella alkaliphila</name>
    <dbReference type="NCBI Taxonomy" id="1193621"/>
    <lineage>
        <taxon>Bacteria</taxon>
        <taxon>Pseudomonadati</taxon>
        <taxon>Pseudomonadota</taxon>
        <taxon>Betaproteobacteria</taxon>
        <taxon>Neisseriales</taxon>
        <taxon>Chromobacteriaceae</taxon>
        <taxon>Vogesella</taxon>
    </lineage>
</organism>
<reference evidence="2" key="1">
    <citation type="journal article" date="2019" name="Int. J. Syst. Evol. Microbiol.">
        <title>The Global Catalogue of Microorganisms (GCM) 10K type strain sequencing project: providing services to taxonomists for standard genome sequencing and annotation.</title>
        <authorList>
            <consortium name="The Broad Institute Genomics Platform"/>
            <consortium name="The Broad Institute Genome Sequencing Center for Infectious Disease"/>
            <person name="Wu L."/>
            <person name="Ma J."/>
        </authorList>
    </citation>
    <scope>NUCLEOTIDE SEQUENCE [LARGE SCALE GENOMIC DNA]</scope>
    <source>
        <strain evidence="2">KCTC 32041</strain>
    </source>
</reference>
<evidence type="ECO:0000313" key="1">
    <source>
        <dbReference type="EMBL" id="GGX99271.1"/>
    </source>
</evidence>
<protein>
    <submittedName>
        <fullName evidence="1">Uncharacterized protein</fullName>
    </submittedName>
</protein>
<evidence type="ECO:0000313" key="2">
    <source>
        <dbReference type="Proteomes" id="UP000600877"/>
    </source>
</evidence>